<keyword evidence="3" id="KW-1185">Reference proteome</keyword>
<evidence type="ECO:0000313" key="3">
    <source>
        <dbReference type="Proteomes" id="UP000271162"/>
    </source>
</evidence>
<dbReference type="STRING" id="27835.A0A0N4Y9Q8"/>
<dbReference type="InterPro" id="IPR036397">
    <property type="entry name" value="RNaseH_sf"/>
</dbReference>
<dbReference type="WBParaSite" id="NBR_0001306801-mRNA-1">
    <property type="protein sequence ID" value="NBR_0001306801-mRNA-1"/>
    <property type="gene ID" value="NBR_0001306801"/>
</dbReference>
<reference evidence="4" key="1">
    <citation type="submission" date="2017-02" db="UniProtKB">
        <authorList>
            <consortium name="WormBaseParasite"/>
        </authorList>
    </citation>
    <scope>IDENTIFICATION</scope>
</reference>
<protein>
    <submittedName>
        <fullName evidence="4">Transposase</fullName>
    </submittedName>
</protein>
<dbReference type="InterPro" id="IPR036388">
    <property type="entry name" value="WH-like_DNA-bd_sf"/>
</dbReference>
<dbReference type="Proteomes" id="UP000271162">
    <property type="component" value="Unassembled WGS sequence"/>
</dbReference>
<evidence type="ECO:0000313" key="4">
    <source>
        <dbReference type="WBParaSite" id="NBR_0001306801-mRNA-1"/>
    </source>
</evidence>
<accession>A0A0N4Y9Q8</accession>
<evidence type="ECO:0000313" key="2">
    <source>
        <dbReference type="EMBL" id="VDL76658.1"/>
    </source>
</evidence>
<dbReference type="Gene3D" id="3.30.420.10">
    <property type="entry name" value="Ribonuclease H-like superfamily/Ribonuclease H"/>
    <property type="match status" value="1"/>
</dbReference>
<proteinExistence type="predicted"/>
<sequence>MVKRSCHRVTIIQLHRRGLSAREIHRRLGVHRSVIYRTIKRYKDLGTEADRPGRGRPAFVVTTDNIKKVRERIRRNPARSIRRMALEMDISDSSLRRIIHRLGLKPYKKTTPDGAPAHRAAAVQEWCNDNFPDFISLQEWPANSPDLNPMDYTVWSVLEAKACRKPHRSVDLLKKTLLKAWEELDLTYLRAAVDDFPMRLKACIEANGDIFEP</sequence>
<reference evidence="2 3" key="2">
    <citation type="submission" date="2018-11" db="EMBL/GenBank/DDBJ databases">
        <authorList>
            <consortium name="Pathogen Informatics"/>
        </authorList>
    </citation>
    <scope>NUCLEOTIDE SEQUENCE [LARGE SCALE GENOMIC DNA]</scope>
</reference>
<name>A0A0N4Y9Q8_NIPBR</name>
<dbReference type="EMBL" id="UYSL01020934">
    <property type="protein sequence ID" value="VDL76658.1"/>
    <property type="molecule type" value="Genomic_DNA"/>
</dbReference>
<dbReference type="AlphaFoldDB" id="A0A0N4Y9Q8"/>
<dbReference type="GO" id="GO:0003676">
    <property type="term" value="F:nucleic acid binding"/>
    <property type="evidence" value="ECO:0007669"/>
    <property type="project" value="InterPro"/>
</dbReference>
<dbReference type="PANTHER" id="PTHR46068:SF1">
    <property type="entry name" value="TRANSPOSASE IS30-LIKE HTH DOMAIN-CONTAINING PROTEIN"/>
    <property type="match status" value="1"/>
</dbReference>
<organism evidence="4">
    <name type="scientific">Nippostrongylus brasiliensis</name>
    <name type="common">Rat hookworm</name>
    <dbReference type="NCBI Taxonomy" id="27835"/>
    <lineage>
        <taxon>Eukaryota</taxon>
        <taxon>Metazoa</taxon>
        <taxon>Ecdysozoa</taxon>
        <taxon>Nematoda</taxon>
        <taxon>Chromadorea</taxon>
        <taxon>Rhabditida</taxon>
        <taxon>Rhabditina</taxon>
        <taxon>Rhabditomorpha</taxon>
        <taxon>Strongyloidea</taxon>
        <taxon>Heligmosomidae</taxon>
        <taxon>Nippostrongylus</taxon>
    </lineage>
</organism>
<evidence type="ECO:0000256" key="1">
    <source>
        <dbReference type="ARBA" id="ARBA00004123"/>
    </source>
</evidence>
<dbReference type="InterPro" id="IPR009057">
    <property type="entry name" value="Homeodomain-like_sf"/>
</dbReference>
<dbReference type="Pfam" id="PF13384">
    <property type="entry name" value="HTH_23"/>
    <property type="match status" value="1"/>
</dbReference>
<dbReference type="SUPFAM" id="SSF46689">
    <property type="entry name" value="Homeodomain-like"/>
    <property type="match status" value="1"/>
</dbReference>
<gene>
    <name evidence="2" type="ORF">NBR_LOCUS13069</name>
</gene>
<dbReference type="OMA" id="VKKASTH"/>
<comment type="subcellular location">
    <subcellularLocation>
        <location evidence="1">Nucleus</location>
    </subcellularLocation>
</comment>
<dbReference type="PANTHER" id="PTHR46068">
    <property type="entry name" value="PROTEIN CBG27172"/>
    <property type="match status" value="1"/>
</dbReference>
<dbReference type="GO" id="GO:0005634">
    <property type="term" value="C:nucleus"/>
    <property type="evidence" value="ECO:0007669"/>
    <property type="project" value="UniProtKB-SubCell"/>
</dbReference>
<dbReference type="Gene3D" id="1.10.10.10">
    <property type="entry name" value="Winged helix-like DNA-binding domain superfamily/Winged helix DNA-binding domain"/>
    <property type="match status" value="1"/>
</dbReference>